<dbReference type="PANTHER" id="PTHR22981:SF7">
    <property type="entry name" value="3-HYDROXYISOBUTYRATE DEHYDROGENASE, MITOCHONDRIAL"/>
    <property type="match status" value="1"/>
</dbReference>
<reference evidence="9 10" key="1">
    <citation type="submission" date="2019-09" db="EMBL/GenBank/DDBJ databases">
        <title>NBRP : Genome information of microbial organism related human and environment.</title>
        <authorList>
            <person name="Hattori M."/>
            <person name="Oshima K."/>
            <person name="Inaba H."/>
            <person name="Suda W."/>
            <person name="Sakamoto M."/>
            <person name="Iino T."/>
            <person name="Kitahara M."/>
            <person name="Oshida Y."/>
            <person name="Iida T."/>
            <person name="Kudo T."/>
            <person name="Itoh T."/>
            <person name="Ohkuma M."/>
        </authorList>
    </citation>
    <scope>NUCLEOTIDE SEQUENCE [LARGE SCALE GENOMIC DNA]</scope>
    <source>
        <strain evidence="9 10">Q-1</strain>
    </source>
</reference>
<dbReference type="Gene3D" id="3.40.50.720">
    <property type="entry name" value="NAD(P)-binding Rossmann-like Domain"/>
    <property type="match status" value="1"/>
</dbReference>
<protein>
    <recommendedName>
        <fullName evidence="6">3-hydroxyisobutyrate dehydrogenase</fullName>
        <shortName evidence="6">HIBADH</shortName>
        <ecNumber evidence="6">1.1.1.31</ecNumber>
    </recommendedName>
</protein>
<keyword evidence="10" id="KW-1185">Reference proteome</keyword>
<dbReference type="PIRSF" id="PIRSF000103">
    <property type="entry name" value="HIBADH"/>
    <property type="match status" value="1"/>
</dbReference>
<name>A0A5A7NAU8_9PROT</name>
<comment type="catalytic activity">
    <reaction evidence="6">
        <text>3-hydroxy-2-methylpropanoate + NAD(+) = 2-methyl-3-oxopropanoate + NADH + H(+)</text>
        <dbReference type="Rhea" id="RHEA:17681"/>
        <dbReference type="ChEBI" id="CHEBI:11805"/>
        <dbReference type="ChEBI" id="CHEBI:15378"/>
        <dbReference type="ChEBI" id="CHEBI:57540"/>
        <dbReference type="ChEBI" id="CHEBI:57700"/>
        <dbReference type="ChEBI" id="CHEBI:57945"/>
        <dbReference type="EC" id="1.1.1.31"/>
    </reaction>
</comment>
<dbReference type="GO" id="GO:0008442">
    <property type="term" value="F:3-hydroxyisobutyrate dehydrogenase activity"/>
    <property type="evidence" value="ECO:0007669"/>
    <property type="project" value="UniProtKB-EC"/>
</dbReference>
<dbReference type="AlphaFoldDB" id="A0A5A7NAU8"/>
<comment type="caution">
    <text evidence="9">The sequence shown here is derived from an EMBL/GenBank/DDBJ whole genome shotgun (WGS) entry which is preliminary data.</text>
</comment>
<dbReference type="UniPathway" id="UPA00362"/>
<dbReference type="NCBIfam" id="TIGR01692">
    <property type="entry name" value="HIBADH"/>
    <property type="match status" value="1"/>
</dbReference>
<comment type="similarity">
    <text evidence="1 6">Belongs to the HIBADH-related family.</text>
</comment>
<dbReference type="InterPro" id="IPR006115">
    <property type="entry name" value="6PGDH_NADP-bd"/>
</dbReference>
<organism evidence="9 10">
    <name type="scientific">Iodidimonas nitroreducens</name>
    <dbReference type="NCBI Taxonomy" id="1236968"/>
    <lineage>
        <taxon>Bacteria</taxon>
        <taxon>Pseudomonadati</taxon>
        <taxon>Pseudomonadota</taxon>
        <taxon>Alphaproteobacteria</taxon>
        <taxon>Iodidimonadales</taxon>
        <taxon>Iodidimonadaceae</taxon>
        <taxon>Iodidimonas</taxon>
    </lineage>
</organism>
<dbReference type="GO" id="GO:0051287">
    <property type="term" value="F:NAD binding"/>
    <property type="evidence" value="ECO:0007669"/>
    <property type="project" value="InterPro"/>
</dbReference>
<feature type="domain" description="6-phosphogluconate dehydrogenase NADP-binding" evidence="7">
    <location>
        <begin position="3"/>
        <end position="161"/>
    </location>
</feature>
<dbReference type="GO" id="GO:0050661">
    <property type="term" value="F:NADP binding"/>
    <property type="evidence" value="ECO:0007669"/>
    <property type="project" value="InterPro"/>
</dbReference>
<dbReference type="InterPro" id="IPR036291">
    <property type="entry name" value="NAD(P)-bd_dom_sf"/>
</dbReference>
<dbReference type="Pfam" id="PF14833">
    <property type="entry name" value="NAD_binding_11"/>
    <property type="match status" value="1"/>
</dbReference>
<dbReference type="RefSeq" id="WP_042085403.1">
    <property type="nucleotide sequence ID" value="NZ_BKCN01000023.1"/>
</dbReference>
<evidence type="ECO:0000313" key="10">
    <source>
        <dbReference type="Proteomes" id="UP000324996"/>
    </source>
</evidence>
<evidence type="ECO:0000313" key="9">
    <source>
        <dbReference type="EMBL" id="GER05372.1"/>
    </source>
</evidence>
<dbReference type="InterPro" id="IPR029154">
    <property type="entry name" value="HIBADH-like_NADP-bd"/>
</dbReference>
<evidence type="ECO:0000259" key="7">
    <source>
        <dbReference type="Pfam" id="PF03446"/>
    </source>
</evidence>
<gene>
    <name evidence="9" type="ORF">JCM17846_30540</name>
</gene>
<dbReference type="Proteomes" id="UP000324996">
    <property type="component" value="Unassembled WGS sequence"/>
</dbReference>
<keyword evidence="3 6" id="KW-0560">Oxidoreductase</keyword>
<evidence type="ECO:0000256" key="4">
    <source>
        <dbReference type="ARBA" id="ARBA00023027"/>
    </source>
</evidence>
<feature type="domain" description="3-hydroxyisobutyrate dehydrogenase-like NAD-binding" evidence="8">
    <location>
        <begin position="164"/>
        <end position="288"/>
    </location>
</feature>
<keyword evidence="2 6" id="KW-0101">Branched-chain amino acid catabolism</keyword>
<dbReference type="GO" id="GO:0006574">
    <property type="term" value="P:L-valine catabolic process"/>
    <property type="evidence" value="ECO:0007669"/>
    <property type="project" value="UniProtKB-UniPathway"/>
</dbReference>
<evidence type="ECO:0000259" key="8">
    <source>
        <dbReference type="Pfam" id="PF14833"/>
    </source>
</evidence>
<dbReference type="SUPFAM" id="SSF48179">
    <property type="entry name" value="6-phosphogluconate dehydrogenase C-terminal domain-like"/>
    <property type="match status" value="1"/>
</dbReference>
<feature type="active site" evidence="5">
    <location>
        <position position="170"/>
    </location>
</feature>
<dbReference type="InterPro" id="IPR002204">
    <property type="entry name" value="3-OH-isobutyrate_DH-rel_CS"/>
</dbReference>
<sequence length="295" mass="30552">MTQIGFIGLGNMGLPMALNLVKAGHEVLGLDLSPSQTKALVDAGGKAAADLAMIATCPVIISMLPAGKHVREVYLGENGLIAHAAPDTLLIDSSTIDVETARAVSENATKAGLKMIDAPVSGGVAGAQAGTLTFMVGGNETAFDAAQPYLSIMGAKIIHAGDPGNGQAAKLCNNMLLAISMIGVSEAFSLARRLGLPDQKFFDIANTSSGQCWSLSSYCPVPGPVPSSPANRDYQPGFAVDMMLKDLKLAKEAIEATATDAKLGIHAFDIYSKLSADGQGGRDFSAIFPMIEKEK</sequence>
<dbReference type="Gene3D" id="1.10.1040.10">
    <property type="entry name" value="N-(1-d-carboxylethyl)-l-norvaline Dehydrogenase, domain 2"/>
    <property type="match status" value="1"/>
</dbReference>
<dbReference type="PANTHER" id="PTHR22981">
    <property type="entry name" value="3-HYDROXYISOBUTYRATE DEHYDROGENASE-RELATED"/>
    <property type="match status" value="1"/>
</dbReference>
<dbReference type="InterPro" id="IPR011548">
    <property type="entry name" value="HIBADH"/>
</dbReference>
<dbReference type="Pfam" id="PF03446">
    <property type="entry name" value="NAD_binding_2"/>
    <property type="match status" value="1"/>
</dbReference>
<evidence type="ECO:0000256" key="6">
    <source>
        <dbReference type="RuleBase" id="RU910714"/>
    </source>
</evidence>
<dbReference type="InterPro" id="IPR008927">
    <property type="entry name" value="6-PGluconate_DH-like_C_sf"/>
</dbReference>
<comment type="pathway">
    <text evidence="6">Amino-acid degradation; L-valine degradation.</text>
</comment>
<evidence type="ECO:0000256" key="3">
    <source>
        <dbReference type="ARBA" id="ARBA00023002"/>
    </source>
</evidence>
<accession>A0A5A7NAU8</accession>
<dbReference type="SUPFAM" id="SSF51735">
    <property type="entry name" value="NAD(P)-binding Rossmann-fold domains"/>
    <property type="match status" value="1"/>
</dbReference>
<evidence type="ECO:0000256" key="5">
    <source>
        <dbReference type="PIRSR" id="PIRSR000103-1"/>
    </source>
</evidence>
<keyword evidence="4 6" id="KW-0520">NAD</keyword>
<dbReference type="FunFam" id="1.10.1040.10:FF:000006">
    <property type="entry name" value="3-hydroxyisobutyrate dehydrogenase"/>
    <property type="match status" value="1"/>
</dbReference>
<evidence type="ECO:0000256" key="2">
    <source>
        <dbReference type="ARBA" id="ARBA00022456"/>
    </source>
</evidence>
<evidence type="ECO:0000256" key="1">
    <source>
        <dbReference type="ARBA" id="ARBA00009080"/>
    </source>
</evidence>
<dbReference type="EC" id="1.1.1.31" evidence="6"/>
<dbReference type="EMBL" id="BKCN01000023">
    <property type="protein sequence ID" value="GER05372.1"/>
    <property type="molecule type" value="Genomic_DNA"/>
</dbReference>
<dbReference type="InterPro" id="IPR015815">
    <property type="entry name" value="HIBADH-related"/>
</dbReference>
<dbReference type="PROSITE" id="PS00895">
    <property type="entry name" value="3_HYDROXYISOBUT_DH"/>
    <property type="match status" value="1"/>
</dbReference>
<dbReference type="InterPro" id="IPR013328">
    <property type="entry name" value="6PGD_dom2"/>
</dbReference>
<proteinExistence type="inferred from homology"/>